<gene>
    <name evidence="1" type="ORF">EVAR_94217_1</name>
</gene>
<dbReference type="EMBL" id="BGZK01000199">
    <property type="protein sequence ID" value="GBP27813.1"/>
    <property type="molecule type" value="Genomic_DNA"/>
</dbReference>
<sequence>MGHNARNSAAVKLITKTSQWPKIEIRGSSRKETLKLHRSQEVQSGRVSCVALVHQLVLSRKGVVSSGRMRPLFLRHRSIIALCETAGLSSTGL</sequence>
<evidence type="ECO:0000313" key="1">
    <source>
        <dbReference type="EMBL" id="GBP27813.1"/>
    </source>
</evidence>
<proteinExistence type="predicted"/>
<keyword evidence="2" id="KW-1185">Reference proteome</keyword>
<comment type="caution">
    <text evidence="1">The sequence shown here is derived from an EMBL/GenBank/DDBJ whole genome shotgun (WGS) entry which is preliminary data.</text>
</comment>
<dbReference type="AlphaFoldDB" id="A0A4C1UN01"/>
<accession>A0A4C1UN01</accession>
<evidence type="ECO:0000313" key="2">
    <source>
        <dbReference type="Proteomes" id="UP000299102"/>
    </source>
</evidence>
<organism evidence="1 2">
    <name type="scientific">Eumeta variegata</name>
    <name type="common">Bagworm moth</name>
    <name type="synonym">Eumeta japonica</name>
    <dbReference type="NCBI Taxonomy" id="151549"/>
    <lineage>
        <taxon>Eukaryota</taxon>
        <taxon>Metazoa</taxon>
        <taxon>Ecdysozoa</taxon>
        <taxon>Arthropoda</taxon>
        <taxon>Hexapoda</taxon>
        <taxon>Insecta</taxon>
        <taxon>Pterygota</taxon>
        <taxon>Neoptera</taxon>
        <taxon>Endopterygota</taxon>
        <taxon>Lepidoptera</taxon>
        <taxon>Glossata</taxon>
        <taxon>Ditrysia</taxon>
        <taxon>Tineoidea</taxon>
        <taxon>Psychidae</taxon>
        <taxon>Oiketicinae</taxon>
        <taxon>Eumeta</taxon>
    </lineage>
</organism>
<reference evidence="1 2" key="1">
    <citation type="journal article" date="2019" name="Commun. Biol.">
        <title>The bagworm genome reveals a unique fibroin gene that provides high tensile strength.</title>
        <authorList>
            <person name="Kono N."/>
            <person name="Nakamura H."/>
            <person name="Ohtoshi R."/>
            <person name="Tomita M."/>
            <person name="Numata K."/>
            <person name="Arakawa K."/>
        </authorList>
    </citation>
    <scope>NUCLEOTIDE SEQUENCE [LARGE SCALE GENOMIC DNA]</scope>
</reference>
<dbReference type="Proteomes" id="UP000299102">
    <property type="component" value="Unassembled WGS sequence"/>
</dbReference>
<protein>
    <submittedName>
        <fullName evidence="1">Uncharacterized protein</fullName>
    </submittedName>
</protein>
<name>A0A4C1UN01_EUMVA</name>